<evidence type="ECO:0000256" key="1">
    <source>
        <dbReference type="SAM" id="MobiDB-lite"/>
    </source>
</evidence>
<feature type="region of interest" description="Disordered" evidence="1">
    <location>
        <begin position="191"/>
        <end position="221"/>
    </location>
</feature>
<dbReference type="Proteomes" id="UP000070700">
    <property type="component" value="Unassembled WGS sequence"/>
</dbReference>
<feature type="non-terminal residue" evidence="3">
    <location>
        <position position="221"/>
    </location>
</feature>
<dbReference type="InterPro" id="IPR029058">
    <property type="entry name" value="AB_hydrolase_fold"/>
</dbReference>
<feature type="compositionally biased region" description="Basic and acidic residues" evidence="1">
    <location>
        <begin position="211"/>
        <end position="221"/>
    </location>
</feature>
<feature type="domain" description="KANL3/Tex30 alpha/beta hydrolase-like" evidence="2">
    <location>
        <begin position="47"/>
        <end position="161"/>
    </location>
</feature>
<protein>
    <recommendedName>
        <fullName evidence="2">KANL3/Tex30 alpha/beta hydrolase-like domain-containing protein</fullName>
    </recommendedName>
</protein>
<accession>A0A194X832</accession>
<evidence type="ECO:0000313" key="4">
    <source>
        <dbReference type="Proteomes" id="UP000070700"/>
    </source>
</evidence>
<dbReference type="InterPro" id="IPR026555">
    <property type="entry name" value="NSL3/Tex30"/>
</dbReference>
<dbReference type="AlphaFoldDB" id="A0A194X832"/>
<dbReference type="SUPFAM" id="SSF53474">
    <property type="entry name" value="alpha/beta-Hydrolases"/>
    <property type="match status" value="1"/>
</dbReference>
<feature type="non-terminal residue" evidence="3">
    <location>
        <position position="1"/>
    </location>
</feature>
<dbReference type="RefSeq" id="XP_018070678.1">
    <property type="nucleotide sequence ID" value="XM_018208441.1"/>
</dbReference>
<dbReference type="OrthoDB" id="3560343at2759"/>
<dbReference type="Pfam" id="PF20408">
    <property type="entry name" value="Abhydrolase_11"/>
    <property type="match status" value="1"/>
</dbReference>
<dbReference type="EMBL" id="KQ947416">
    <property type="protein sequence ID" value="KUJ16323.1"/>
    <property type="molecule type" value="Genomic_DNA"/>
</dbReference>
<dbReference type="InterPro" id="IPR046879">
    <property type="entry name" value="KANL3/Tex30_Abhydrolase"/>
</dbReference>
<dbReference type="KEGG" id="psco:LY89DRAFT_559708"/>
<dbReference type="InParanoid" id="A0A194X832"/>
<proteinExistence type="predicted"/>
<evidence type="ECO:0000259" key="2">
    <source>
        <dbReference type="Pfam" id="PF20408"/>
    </source>
</evidence>
<name>A0A194X832_MOLSC</name>
<reference evidence="3 4" key="1">
    <citation type="submission" date="2015-10" db="EMBL/GenBank/DDBJ databases">
        <title>Full genome of DAOMC 229536 Phialocephala scopiformis, a fungal endophyte of spruce producing the potent anti-insectan compound rugulosin.</title>
        <authorList>
            <consortium name="DOE Joint Genome Institute"/>
            <person name="Walker A.K."/>
            <person name="Frasz S.L."/>
            <person name="Seifert K.A."/>
            <person name="Miller J.D."/>
            <person name="Mondo S.J."/>
            <person name="Labutti K."/>
            <person name="Lipzen A."/>
            <person name="Dockter R."/>
            <person name="Kennedy M."/>
            <person name="Grigoriev I.V."/>
            <person name="Spatafora J.W."/>
        </authorList>
    </citation>
    <scope>NUCLEOTIDE SEQUENCE [LARGE SCALE GENOMIC DNA]</scope>
    <source>
        <strain evidence="3 4">CBS 120377</strain>
    </source>
</reference>
<dbReference type="STRING" id="149040.A0A194X832"/>
<dbReference type="GeneID" id="28818167"/>
<organism evidence="3 4">
    <name type="scientific">Mollisia scopiformis</name>
    <name type="common">Conifer needle endophyte fungus</name>
    <name type="synonym">Phialocephala scopiformis</name>
    <dbReference type="NCBI Taxonomy" id="149040"/>
    <lineage>
        <taxon>Eukaryota</taxon>
        <taxon>Fungi</taxon>
        <taxon>Dikarya</taxon>
        <taxon>Ascomycota</taxon>
        <taxon>Pezizomycotina</taxon>
        <taxon>Leotiomycetes</taxon>
        <taxon>Helotiales</taxon>
        <taxon>Mollisiaceae</taxon>
        <taxon>Mollisia</taxon>
    </lineage>
</organism>
<sequence>PALIFTHGAGGNLHSDGILNFRTGFARHSPITCFQGSMNLPSRVKMFDAVISHQEVPITAVGGRSMGARAAVMAAKERPEIKFLVLVSYPLHTGKGDVRDEILMEIDEEVKVLFVIGDRDSMCDLGRLEEVRAKMKARTWLVKVEGADHGMTVKPKVGTKAVGELTGKVVADWLGMEEGLEVKSKSSRIWWDEEEEGEKRSGWEEGPPAEEPLKKDQKVKK</sequence>
<dbReference type="PANTHER" id="PTHR13136:SF11">
    <property type="entry name" value="TESTIS-EXPRESSED PROTEIN 30"/>
    <property type="match status" value="1"/>
</dbReference>
<dbReference type="PANTHER" id="PTHR13136">
    <property type="entry name" value="TESTIS DEVELOPMENT PROTEIN PRTD"/>
    <property type="match status" value="1"/>
</dbReference>
<evidence type="ECO:0000313" key="3">
    <source>
        <dbReference type="EMBL" id="KUJ16323.1"/>
    </source>
</evidence>
<keyword evidence="4" id="KW-1185">Reference proteome</keyword>
<gene>
    <name evidence="3" type="ORF">LY89DRAFT_559708</name>
</gene>
<dbReference type="Gene3D" id="3.40.50.1820">
    <property type="entry name" value="alpha/beta hydrolase"/>
    <property type="match status" value="1"/>
</dbReference>